<organism evidence="1 2">
    <name type="scientific">Streptantibioticus rubrisoli</name>
    <dbReference type="NCBI Taxonomy" id="1387313"/>
    <lineage>
        <taxon>Bacteria</taxon>
        <taxon>Bacillati</taxon>
        <taxon>Actinomycetota</taxon>
        <taxon>Actinomycetes</taxon>
        <taxon>Kitasatosporales</taxon>
        <taxon>Streptomycetaceae</taxon>
        <taxon>Streptantibioticus</taxon>
    </lineage>
</organism>
<evidence type="ECO:0000313" key="1">
    <source>
        <dbReference type="EMBL" id="MCQ4045836.1"/>
    </source>
</evidence>
<accession>A0ABT1PKE0</accession>
<comment type="caution">
    <text evidence="1">The sequence shown here is derived from an EMBL/GenBank/DDBJ whole genome shotgun (WGS) entry which is preliminary data.</text>
</comment>
<proteinExistence type="predicted"/>
<name>A0ABT1PKE0_9ACTN</name>
<sequence>MSMPSHLNQLRPHLDRPRFCDPRLDRVFRGLAPAEEAVALVWADGGTSWEGAALDTGLPAAYGERVRRKLKRLGERCTARTVAAAVTAGRDW</sequence>
<gene>
    <name evidence="1" type="ORF">NON19_28320</name>
</gene>
<evidence type="ECO:0000313" key="2">
    <source>
        <dbReference type="Proteomes" id="UP001206206"/>
    </source>
</evidence>
<dbReference type="Proteomes" id="UP001206206">
    <property type="component" value="Unassembled WGS sequence"/>
</dbReference>
<protein>
    <submittedName>
        <fullName evidence="1">Uncharacterized protein</fullName>
    </submittedName>
</protein>
<reference evidence="1 2" key="1">
    <citation type="submission" date="2022-06" db="EMBL/GenBank/DDBJ databases">
        <title>Draft genome sequence of type strain Streptomyces rubrisoli DSM 42083.</title>
        <authorList>
            <person name="Duangmal K."/>
            <person name="Klaysubun C."/>
        </authorList>
    </citation>
    <scope>NUCLEOTIDE SEQUENCE [LARGE SCALE GENOMIC DNA]</scope>
    <source>
        <strain evidence="1 2">DSM 42083</strain>
    </source>
</reference>
<dbReference type="RefSeq" id="WP_255931985.1">
    <property type="nucleotide sequence ID" value="NZ_JANFNH010000049.1"/>
</dbReference>
<dbReference type="EMBL" id="JANFNH010000049">
    <property type="protein sequence ID" value="MCQ4045836.1"/>
    <property type="molecule type" value="Genomic_DNA"/>
</dbReference>
<keyword evidence="2" id="KW-1185">Reference proteome</keyword>